<proteinExistence type="predicted"/>
<dbReference type="Proteomes" id="UP000235672">
    <property type="component" value="Unassembled WGS sequence"/>
</dbReference>
<organism evidence="1 2">
    <name type="scientific">Hyaloscypha hepaticicola</name>
    <dbReference type="NCBI Taxonomy" id="2082293"/>
    <lineage>
        <taxon>Eukaryota</taxon>
        <taxon>Fungi</taxon>
        <taxon>Dikarya</taxon>
        <taxon>Ascomycota</taxon>
        <taxon>Pezizomycotina</taxon>
        <taxon>Leotiomycetes</taxon>
        <taxon>Helotiales</taxon>
        <taxon>Hyaloscyphaceae</taxon>
        <taxon>Hyaloscypha</taxon>
    </lineage>
</organism>
<sequence>MIQARDDEVNATALTLHFKYAKYTILLLTEPLTPFSTIKADLLTILKERYPDGLESSKSPSRTKLPDSILDIVLGVQTDSYDPSKGWDELNTGSGIINESPKSLGLKDGAKIAFAFVGEEEEDKEAKELFHVEYPNLDELYPEEMAE</sequence>
<evidence type="ECO:0000313" key="1">
    <source>
        <dbReference type="EMBL" id="PMD20755.1"/>
    </source>
</evidence>
<gene>
    <name evidence="1" type="ORF">NA56DRAFT_659276</name>
</gene>
<keyword evidence="2" id="KW-1185">Reference proteome</keyword>
<dbReference type="EMBL" id="KZ613483">
    <property type="protein sequence ID" value="PMD20755.1"/>
    <property type="molecule type" value="Genomic_DNA"/>
</dbReference>
<dbReference type="OrthoDB" id="5376498at2759"/>
<evidence type="ECO:0000313" key="2">
    <source>
        <dbReference type="Proteomes" id="UP000235672"/>
    </source>
</evidence>
<protein>
    <submittedName>
        <fullName evidence="1">Uncharacterized protein</fullName>
    </submittedName>
</protein>
<dbReference type="AlphaFoldDB" id="A0A2J6Q3A4"/>
<name>A0A2J6Q3A4_9HELO</name>
<accession>A0A2J6Q3A4</accession>
<reference evidence="1 2" key="1">
    <citation type="submission" date="2016-05" db="EMBL/GenBank/DDBJ databases">
        <title>A degradative enzymes factory behind the ericoid mycorrhizal symbiosis.</title>
        <authorList>
            <consortium name="DOE Joint Genome Institute"/>
            <person name="Martino E."/>
            <person name="Morin E."/>
            <person name="Grelet G."/>
            <person name="Kuo A."/>
            <person name="Kohler A."/>
            <person name="Daghino S."/>
            <person name="Barry K."/>
            <person name="Choi C."/>
            <person name="Cichocki N."/>
            <person name="Clum A."/>
            <person name="Copeland A."/>
            <person name="Hainaut M."/>
            <person name="Haridas S."/>
            <person name="Labutti K."/>
            <person name="Lindquist E."/>
            <person name="Lipzen A."/>
            <person name="Khouja H.-R."/>
            <person name="Murat C."/>
            <person name="Ohm R."/>
            <person name="Olson A."/>
            <person name="Spatafora J."/>
            <person name="Veneault-Fourrey C."/>
            <person name="Henrissat B."/>
            <person name="Grigoriev I."/>
            <person name="Martin F."/>
            <person name="Perotto S."/>
        </authorList>
    </citation>
    <scope>NUCLEOTIDE SEQUENCE [LARGE SCALE GENOMIC DNA]</scope>
    <source>
        <strain evidence="1 2">UAMH 7357</strain>
    </source>
</reference>